<keyword evidence="2" id="KW-1185">Reference proteome</keyword>
<dbReference type="EMBL" id="FQYP01000009">
    <property type="protein sequence ID" value="SHJ47613.1"/>
    <property type="molecule type" value="Genomic_DNA"/>
</dbReference>
<dbReference type="STRING" id="570521.SAMN04488508_109134"/>
<dbReference type="InterPro" id="IPR058238">
    <property type="entry name" value="Lant_leader_dom"/>
</dbReference>
<gene>
    <name evidence="1" type="ORF">SAMN04488508_109134</name>
</gene>
<protein>
    <submittedName>
        <fullName evidence="1">Uncharacterized protein</fullName>
    </submittedName>
</protein>
<dbReference type="RefSeq" id="WP_073319949.1">
    <property type="nucleotide sequence ID" value="NZ_FQYP01000009.1"/>
</dbReference>
<dbReference type="NCBIfam" id="NF038153">
    <property type="entry name" value="lant_leader_L1a"/>
    <property type="match status" value="1"/>
</dbReference>
<name>A0A1M6JLN7_9FLAO</name>
<organism evidence="1 2">
    <name type="scientific">Aquimarina spongiae</name>
    <dbReference type="NCBI Taxonomy" id="570521"/>
    <lineage>
        <taxon>Bacteria</taxon>
        <taxon>Pseudomonadati</taxon>
        <taxon>Bacteroidota</taxon>
        <taxon>Flavobacteriia</taxon>
        <taxon>Flavobacteriales</taxon>
        <taxon>Flavobacteriaceae</taxon>
        <taxon>Aquimarina</taxon>
    </lineage>
</organism>
<evidence type="ECO:0000313" key="1">
    <source>
        <dbReference type="EMBL" id="SHJ47613.1"/>
    </source>
</evidence>
<evidence type="ECO:0000313" key="2">
    <source>
        <dbReference type="Proteomes" id="UP000184432"/>
    </source>
</evidence>
<dbReference type="Proteomes" id="UP000184432">
    <property type="component" value="Unassembled WGS sequence"/>
</dbReference>
<proteinExistence type="predicted"/>
<accession>A0A1M6JLN7</accession>
<sequence>MKKRRKLTPLNLNKINVVKLSNEQFTKIFGGTQGHDGCDKTQLGDPNCPDEDEFTVSCP</sequence>
<reference evidence="2" key="1">
    <citation type="submission" date="2016-11" db="EMBL/GenBank/DDBJ databases">
        <authorList>
            <person name="Varghese N."/>
            <person name="Submissions S."/>
        </authorList>
    </citation>
    <scope>NUCLEOTIDE SEQUENCE [LARGE SCALE GENOMIC DNA]</scope>
    <source>
        <strain evidence="2">DSM 22623</strain>
    </source>
</reference>
<dbReference type="AlphaFoldDB" id="A0A1M6JLN7"/>